<evidence type="ECO:0000259" key="4">
    <source>
        <dbReference type="Pfam" id="PF22939"/>
    </source>
</evidence>
<dbReference type="SUPFAM" id="SSF48403">
    <property type="entry name" value="Ankyrin repeat"/>
    <property type="match status" value="2"/>
</dbReference>
<evidence type="ECO:0000313" key="7">
    <source>
        <dbReference type="Proteomes" id="UP000030143"/>
    </source>
</evidence>
<keyword evidence="1" id="KW-0677">Repeat</keyword>
<evidence type="ECO:0000256" key="2">
    <source>
        <dbReference type="ARBA" id="ARBA00023043"/>
    </source>
</evidence>
<feature type="repeat" description="ANK" evidence="3">
    <location>
        <begin position="885"/>
        <end position="917"/>
    </location>
</feature>
<dbReference type="PRINTS" id="PR01415">
    <property type="entry name" value="ANKYRIN"/>
</dbReference>
<dbReference type="PROSITE" id="PS50088">
    <property type="entry name" value="ANK_REPEAT"/>
    <property type="match status" value="12"/>
</dbReference>
<dbReference type="Pfam" id="PF00023">
    <property type="entry name" value="Ank"/>
    <property type="match status" value="1"/>
</dbReference>
<gene>
    <name evidence="6" type="ORF">PEX2_089800</name>
</gene>
<feature type="domain" description="GPI inositol-deacylase winged helix" evidence="4">
    <location>
        <begin position="424"/>
        <end position="507"/>
    </location>
</feature>
<protein>
    <submittedName>
        <fullName evidence="6">Uncharacterized protein</fullName>
    </submittedName>
</protein>
<evidence type="ECO:0000259" key="5">
    <source>
        <dbReference type="Pfam" id="PF24883"/>
    </source>
</evidence>
<feature type="repeat" description="ANK" evidence="3">
    <location>
        <begin position="1033"/>
        <end position="1065"/>
    </location>
</feature>
<dbReference type="PANTHER" id="PTHR24126:SF14">
    <property type="entry name" value="ANK_REP_REGION DOMAIN-CONTAINING PROTEIN"/>
    <property type="match status" value="1"/>
</dbReference>
<feature type="repeat" description="ANK" evidence="3">
    <location>
        <begin position="682"/>
        <end position="714"/>
    </location>
</feature>
<keyword evidence="2 3" id="KW-0040">ANK repeat</keyword>
<dbReference type="InterPro" id="IPR027417">
    <property type="entry name" value="P-loop_NTPase"/>
</dbReference>
<dbReference type="Pfam" id="PF22939">
    <property type="entry name" value="WHD_GPIID"/>
    <property type="match status" value="1"/>
</dbReference>
<feature type="repeat" description="ANK" evidence="3">
    <location>
        <begin position="750"/>
        <end position="782"/>
    </location>
</feature>
<dbReference type="InterPro" id="IPR056884">
    <property type="entry name" value="NPHP3-like_N"/>
</dbReference>
<dbReference type="PANTHER" id="PTHR24126">
    <property type="entry name" value="ANKYRIN REPEAT, PH AND SEC7 DOMAIN CONTAINING PROTEIN SECG-RELATED"/>
    <property type="match status" value="1"/>
</dbReference>
<accession>A0A0A2JRX0</accession>
<dbReference type="Proteomes" id="UP000030143">
    <property type="component" value="Unassembled WGS sequence"/>
</dbReference>
<feature type="repeat" description="ANK" evidence="3">
    <location>
        <begin position="849"/>
        <end position="884"/>
    </location>
</feature>
<dbReference type="HOGENOM" id="CLU_000288_34_23_1"/>
<dbReference type="Gene3D" id="1.25.40.20">
    <property type="entry name" value="Ankyrin repeat-containing domain"/>
    <property type="match status" value="3"/>
</dbReference>
<dbReference type="Gene3D" id="3.40.50.300">
    <property type="entry name" value="P-loop containing nucleotide triphosphate hydrolases"/>
    <property type="match status" value="1"/>
</dbReference>
<dbReference type="STRING" id="27334.A0A0A2JRX0"/>
<comment type="caution">
    <text evidence="6">The sequence shown here is derived from an EMBL/GenBank/DDBJ whole genome shotgun (WGS) entry which is preliminary data.</text>
</comment>
<evidence type="ECO:0000256" key="3">
    <source>
        <dbReference type="PROSITE-ProRule" id="PRU00023"/>
    </source>
</evidence>
<feature type="repeat" description="ANK" evidence="3">
    <location>
        <begin position="715"/>
        <end position="748"/>
    </location>
</feature>
<dbReference type="AlphaFoldDB" id="A0A0A2JRX0"/>
<dbReference type="SMART" id="SM00248">
    <property type="entry name" value="ANK"/>
    <property type="match status" value="12"/>
</dbReference>
<evidence type="ECO:0000313" key="6">
    <source>
        <dbReference type="EMBL" id="KGO54995.1"/>
    </source>
</evidence>
<feature type="repeat" description="ANK" evidence="3">
    <location>
        <begin position="615"/>
        <end position="647"/>
    </location>
</feature>
<feature type="repeat" description="ANK" evidence="3">
    <location>
        <begin position="816"/>
        <end position="848"/>
    </location>
</feature>
<sequence length="1163" mass="128179">MRCLGGNRESQEGAQRAMLIMCELLDLLCRLQDQLNWSEDKWVVDPSRLRNLDEVTRYFESTIMSIEIYFQPGGISARSFRKRLLENTFIPRLEHFKVMMILTMQPESREKSRVETKLRSVLRQFYEMDSDSIKASTPKAEDYHNITSRMTTKSFMRLADLCNRRQKGTCEWIFNNDTYTKWLFGCSRTLYCVGPAGAGKTFLASTIIDSLQNAFTSSDVAVVFVFGHDETNDNISSVGFLDKILAQLVYRKRTPSHTSASLYNSKSFAEGKVSAKTYQDAIRAEVNRFSRVMFVIDGIDMHVEKERILNRLQKLPDHAQLLVTTREAKYAPKDEHISVLATRRDLETYASSRIEQDGGLSTLLKQYAPELKFAVVQQVAQKSHGLFLLARLQIDILSRCNDGSLLQRSLFHLPESLSDAYGESMTRIVSQNPFASRCLYWTLYAQRPLTVSELTFAASFELQGNGTSKESSFSAHTILYEAAGLLTIDAMNGTVHLVHGTAKEYLSGPAARVFFPTAKAHIADVCLSIITPDEVIDDCYVNQGTSPRKPRGKLLDYATTYWGNHAREVGEDEQATQVLIRAFLNKLCWRRPPSTESCTLGLELPKQLGFGKYFPDWTSLHVLAYFGITAKASRLIEQGADLNDRDNQLGITPLHCAVYQGNEEMTELLLDAKANINATCKNGKTILHMAGEQGHRKLIKLLLHRRVNSRTPTNQGATALQLAIGTTHDEATVPLLIKSRFDMDVQNTVTGNSALHIAVELRRPRILAFLLEKGASVNVLNRDGLTALQLACKTDNCEAVALLLERGAQLETRSSRGTTALQISASEGNWVAFDLLVIGGADINAWDSEGDSLLHKQARATSPSATSIAAHLLEQGANIEACNSQGYTPLQSAAACGNKPIFLFLVDQGARLDVQTAKGETLLHITPPLNQDCLDIVETLLEFNFSAKATTCNGLTPLHHLVINAFNSPDPFSEKTAIFLSLLLSHGADINTPTASHKAETALHMAVTAKMPRESLVLLLIKNGASLDSKTSDGRTPLHLAAERGRHSLFQMLLDAGADPSIKDSGETPTNDKVKGDGQTAIDLARKNPASVLWFDNAGRLESLPALHQRRSLATTIDSVDIGSDVGEIAGSTLVGEGEDCSIWGSRASTTSLDLPSIVSSSC</sequence>
<feature type="repeat" description="ANK" evidence="3">
    <location>
        <begin position="953"/>
        <end position="995"/>
    </location>
</feature>
<dbReference type="VEuPathDB" id="FungiDB:PEXP_007860"/>
<proteinExistence type="predicted"/>
<dbReference type="EMBL" id="JQFZ01000209">
    <property type="protein sequence ID" value="KGO54995.1"/>
    <property type="molecule type" value="Genomic_DNA"/>
</dbReference>
<dbReference type="SUPFAM" id="SSF52540">
    <property type="entry name" value="P-loop containing nucleoside triphosphate hydrolases"/>
    <property type="match status" value="1"/>
</dbReference>
<keyword evidence="7" id="KW-1185">Reference proteome</keyword>
<name>A0A0A2JRX0_PENEN</name>
<feature type="repeat" description="ANK" evidence="3">
    <location>
        <begin position="998"/>
        <end position="1032"/>
    </location>
</feature>
<dbReference type="PROSITE" id="PS50297">
    <property type="entry name" value="ANK_REP_REGION"/>
    <property type="match status" value="7"/>
</dbReference>
<dbReference type="VEuPathDB" id="FungiDB:PEXP_047990"/>
<organism evidence="6 7">
    <name type="scientific">Penicillium expansum</name>
    <name type="common">Blue mold rot fungus</name>
    <dbReference type="NCBI Taxonomy" id="27334"/>
    <lineage>
        <taxon>Eukaryota</taxon>
        <taxon>Fungi</taxon>
        <taxon>Dikarya</taxon>
        <taxon>Ascomycota</taxon>
        <taxon>Pezizomycotina</taxon>
        <taxon>Eurotiomycetes</taxon>
        <taxon>Eurotiomycetidae</taxon>
        <taxon>Eurotiales</taxon>
        <taxon>Aspergillaceae</taxon>
        <taxon>Penicillium</taxon>
    </lineage>
</organism>
<dbReference type="GeneID" id="27681670"/>
<feature type="repeat" description="ANK" evidence="3">
    <location>
        <begin position="783"/>
        <end position="815"/>
    </location>
</feature>
<dbReference type="InterPro" id="IPR002110">
    <property type="entry name" value="Ankyrin_rpt"/>
</dbReference>
<dbReference type="Pfam" id="PF12796">
    <property type="entry name" value="Ank_2"/>
    <property type="match status" value="4"/>
</dbReference>
<dbReference type="RefSeq" id="XP_016597270.1">
    <property type="nucleotide sequence ID" value="XM_016746250.1"/>
</dbReference>
<dbReference type="Pfam" id="PF24883">
    <property type="entry name" value="NPHP3_N"/>
    <property type="match status" value="1"/>
</dbReference>
<dbReference type="InterPro" id="IPR054471">
    <property type="entry name" value="GPIID_WHD"/>
</dbReference>
<feature type="domain" description="Nephrocystin 3-like N-terminal" evidence="5">
    <location>
        <begin position="168"/>
        <end position="326"/>
    </location>
</feature>
<reference evidence="6 7" key="1">
    <citation type="journal article" date="2015" name="Mol. Plant Microbe Interact.">
        <title>Genome, transcriptome, and functional analyses of Penicillium expansum provide new insights into secondary metabolism and pathogenicity.</title>
        <authorList>
            <person name="Ballester A.R."/>
            <person name="Marcet-Houben M."/>
            <person name="Levin E."/>
            <person name="Sela N."/>
            <person name="Selma-Lazaro C."/>
            <person name="Carmona L."/>
            <person name="Wisniewski M."/>
            <person name="Droby S."/>
            <person name="Gonzalez-Candelas L."/>
            <person name="Gabaldon T."/>
        </authorList>
    </citation>
    <scope>NUCLEOTIDE SEQUENCE [LARGE SCALE GENOMIC DNA]</scope>
    <source>
        <strain evidence="6 7">MD-8</strain>
    </source>
</reference>
<evidence type="ECO:0000256" key="1">
    <source>
        <dbReference type="ARBA" id="ARBA00022737"/>
    </source>
</evidence>
<feature type="repeat" description="ANK" evidence="3">
    <location>
        <begin position="649"/>
        <end position="681"/>
    </location>
</feature>
<dbReference type="InterPro" id="IPR036770">
    <property type="entry name" value="Ankyrin_rpt-contain_sf"/>
</dbReference>